<proteinExistence type="predicted"/>
<feature type="compositionally biased region" description="Gly residues" evidence="1">
    <location>
        <begin position="262"/>
        <end position="271"/>
    </location>
</feature>
<feature type="region of interest" description="Disordered" evidence="1">
    <location>
        <begin position="1"/>
        <end position="30"/>
    </location>
</feature>
<sequence>MSRLTAKSSTSNAATSKNQSRDPPPALFLHPSREASHVSLPGIGGAAGDVMIGSPIQQQQTHSSQTGASAMEYSTGGGTGAGAGGGAPLTRTATATSISAARTRHHLPLPLPLQPPPPQPPAAVARLPTGNSTTTTVRTADRTDALWAEMQATLEDVELSAGSGGTRVFGPDHDRALAELRAAQIALAQAWARSEADDAIETSGGFASARHRDNVGGIDSSGGSGSGGGGGGDVVQGLKSALGDVGIAAVAPASAAAATTGGREGGGGGVAAGAPSNTGSAAAAAAAGTATATTTTGGDHHTDAGKSTTGGGGGTTTRPGSSGAGTSAGGGVGSGGGGNNGLGGERLGAKLVQETQTDILHARKRRDANDRYFKRVDQGVRDVVARLEEVAAAMQAVEQETREVWGDGGSASASVVGGAKG</sequence>
<dbReference type="STRING" id="1287681.M7SRA6"/>
<protein>
    <submittedName>
        <fullName evidence="2">Uncharacterized protein</fullName>
    </submittedName>
</protein>
<feature type="compositionally biased region" description="Low complexity" evidence="1">
    <location>
        <begin position="1"/>
        <end position="18"/>
    </location>
</feature>
<dbReference type="Proteomes" id="UP000012174">
    <property type="component" value="Unassembled WGS sequence"/>
</dbReference>
<dbReference type="KEGG" id="ela:UCREL1_3963"/>
<gene>
    <name evidence="2" type="ORF">UCREL1_3963</name>
</gene>
<reference evidence="3" key="1">
    <citation type="journal article" date="2013" name="Genome Announc.">
        <title>Draft genome sequence of the grapevine dieback fungus Eutypa lata UCR-EL1.</title>
        <authorList>
            <person name="Blanco-Ulate B."/>
            <person name="Rolshausen P.E."/>
            <person name="Cantu D."/>
        </authorList>
    </citation>
    <scope>NUCLEOTIDE SEQUENCE [LARGE SCALE GENOMIC DNA]</scope>
    <source>
        <strain evidence="3">UCR-EL1</strain>
    </source>
</reference>
<feature type="compositionally biased region" description="Gly residues" evidence="1">
    <location>
        <begin position="322"/>
        <end position="345"/>
    </location>
</feature>
<evidence type="ECO:0000313" key="2">
    <source>
        <dbReference type="EMBL" id="EMR69019.1"/>
    </source>
</evidence>
<dbReference type="eggNOG" id="ENOG502SATJ">
    <property type="taxonomic scope" value="Eukaryota"/>
</dbReference>
<dbReference type="EMBL" id="KB706143">
    <property type="protein sequence ID" value="EMR69019.1"/>
    <property type="molecule type" value="Genomic_DNA"/>
</dbReference>
<accession>M7SRA6</accession>
<feature type="region of interest" description="Disordered" evidence="1">
    <location>
        <begin position="292"/>
        <end position="345"/>
    </location>
</feature>
<evidence type="ECO:0000313" key="3">
    <source>
        <dbReference type="Proteomes" id="UP000012174"/>
    </source>
</evidence>
<feature type="compositionally biased region" description="Gly residues" evidence="1">
    <location>
        <begin position="219"/>
        <end position="232"/>
    </location>
</feature>
<name>M7SRA6_EUTLA</name>
<organism evidence="2 3">
    <name type="scientific">Eutypa lata (strain UCR-EL1)</name>
    <name type="common">Grapevine dieback disease fungus</name>
    <name type="synonym">Eutypa armeniacae</name>
    <dbReference type="NCBI Taxonomy" id="1287681"/>
    <lineage>
        <taxon>Eukaryota</taxon>
        <taxon>Fungi</taxon>
        <taxon>Dikarya</taxon>
        <taxon>Ascomycota</taxon>
        <taxon>Pezizomycotina</taxon>
        <taxon>Sordariomycetes</taxon>
        <taxon>Xylariomycetidae</taxon>
        <taxon>Xylariales</taxon>
        <taxon>Diatrypaceae</taxon>
        <taxon>Eutypa</taxon>
    </lineage>
</organism>
<keyword evidence="3" id="KW-1185">Reference proteome</keyword>
<dbReference type="Pfam" id="PF17242">
    <property type="entry name" value="DUF5315"/>
    <property type="match status" value="1"/>
</dbReference>
<feature type="region of interest" description="Disordered" evidence="1">
    <location>
        <begin position="203"/>
        <end position="232"/>
    </location>
</feature>
<feature type="region of interest" description="Disordered" evidence="1">
    <location>
        <begin position="258"/>
        <end position="278"/>
    </location>
</feature>
<feature type="region of interest" description="Disordered" evidence="1">
    <location>
        <begin position="56"/>
        <end position="85"/>
    </location>
</feature>
<feature type="compositionally biased region" description="Polar residues" evidence="1">
    <location>
        <begin position="56"/>
        <end position="68"/>
    </location>
</feature>
<dbReference type="AlphaFoldDB" id="M7SRA6"/>
<dbReference type="HOGENOM" id="CLU_056572_0_0_1"/>
<dbReference type="OMA" id="FGAKHSE"/>
<feature type="compositionally biased region" description="Gly residues" evidence="1">
    <location>
        <begin position="75"/>
        <end position="85"/>
    </location>
</feature>
<evidence type="ECO:0000256" key="1">
    <source>
        <dbReference type="SAM" id="MobiDB-lite"/>
    </source>
</evidence>
<dbReference type="OrthoDB" id="4158841at2759"/>